<name>A0A813FAN6_POLGL</name>
<dbReference type="OrthoDB" id="406276at2759"/>
<organism evidence="1 2">
    <name type="scientific">Polarella glacialis</name>
    <name type="common">Dinoflagellate</name>
    <dbReference type="NCBI Taxonomy" id="89957"/>
    <lineage>
        <taxon>Eukaryota</taxon>
        <taxon>Sar</taxon>
        <taxon>Alveolata</taxon>
        <taxon>Dinophyceae</taxon>
        <taxon>Suessiales</taxon>
        <taxon>Suessiaceae</taxon>
        <taxon>Polarella</taxon>
    </lineage>
</organism>
<protein>
    <recommendedName>
        <fullName evidence="3">Nucleotide-diphospho-sugar transferase domain-containing protein</fullName>
    </recommendedName>
</protein>
<accession>A0A813FAN6</accession>
<dbReference type="EMBL" id="CAJNNV010025017">
    <property type="protein sequence ID" value="CAE8611294.1"/>
    <property type="molecule type" value="Genomic_DNA"/>
</dbReference>
<sequence length="239" mass="27542">MMGDMVKEAQTAPEITQVHVYTKLPEEIMSDARWATHVKPKVRGRGYWFWKSALANLLIAKNVIRLGDDLLYVDTDSIGMMKHILKISKSDKSDVIIASQSHCEHVWTKGDIFEQFGTTWDDPHYGLSQQPKAQAYMMRINERTLKLLRLWEDLMTDFHLVSDEPSRNASLNGPWFAKKENRHDQSILSMLIKASIPKSGRCGEPDFPKAERLTNDEDESRGWKLHPKYGVEGLKVRFI</sequence>
<evidence type="ECO:0008006" key="3">
    <source>
        <dbReference type="Google" id="ProtNLM"/>
    </source>
</evidence>
<comment type="caution">
    <text evidence="1">The sequence shown here is derived from an EMBL/GenBank/DDBJ whole genome shotgun (WGS) entry which is preliminary data.</text>
</comment>
<reference evidence="1" key="1">
    <citation type="submission" date="2021-02" db="EMBL/GenBank/DDBJ databases">
        <authorList>
            <person name="Dougan E. K."/>
            <person name="Rhodes N."/>
            <person name="Thang M."/>
            <person name="Chan C."/>
        </authorList>
    </citation>
    <scope>NUCLEOTIDE SEQUENCE</scope>
</reference>
<dbReference type="AlphaFoldDB" id="A0A813FAN6"/>
<evidence type="ECO:0000313" key="1">
    <source>
        <dbReference type="EMBL" id="CAE8611294.1"/>
    </source>
</evidence>
<dbReference type="Proteomes" id="UP000654075">
    <property type="component" value="Unassembled WGS sequence"/>
</dbReference>
<proteinExistence type="predicted"/>
<keyword evidence="2" id="KW-1185">Reference proteome</keyword>
<evidence type="ECO:0000313" key="2">
    <source>
        <dbReference type="Proteomes" id="UP000654075"/>
    </source>
</evidence>
<gene>
    <name evidence="1" type="ORF">PGLA1383_LOCUS29098</name>
</gene>